<dbReference type="Proteomes" id="UP000041254">
    <property type="component" value="Unassembled WGS sequence"/>
</dbReference>
<dbReference type="InterPro" id="IPR004360">
    <property type="entry name" value="Glyas_Fos-R_dOase_dom"/>
</dbReference>
<protein>
    <recommendedName>
        <fullName evidence="1">VOC domain-containing protein</fullName>
    </recommendedName>
</protein>
<dbReference type="AlphaFoldDB" id="A0A0G4EHT2"/>
<dbReference type="GO" id="GO:0004462">
    <property type="term" value="F:lactoylglutathione lyase activity"/>
    <property type="evidence" value="ECO:0007669"/>
    <property type="project" value="TreeGrafter"/>
</dbReference>
<dbReference type="InParanoid" id="A0A0G4EHT2"/>
<evidence type="ECO:0000313" key="3">
    <source>
        <dbReference type="Proteomes" id="UP000041254"/>
    </source>
</evidence>
<keyword evidence="3" id="KW-1185">Reference proteome</keyword>
<dbReference type="InterPro" id="IPR037523">
    <property type="entry name" value="VOC_core"/>
</dbReference>
<dbReference type="VEuPathDB" id="CryptoDB:Vbra_11894"/>
<evidence type="ECO:0000313" key="2">
    <source>
        <dbReference type="EMBL" id="CEL95464.1"/>
    </source>
</evidence>
<dbReference type="STRING" id="1169540.A0A0G4EHT2"/>
<dbReference type="PROSITE" id="PS51819">
    <property type="entry name" value="VOC"/>
    <property type="match status" value="1"/>
</dbReference>
<dbReference type="InterPro" id="IPR029068">
    <property type="entry name" value="Glyas_Bleomycin-R_OHBP_Dase"/>
</dbReference>
<dbReference type="OMA" id="ERYIQHA"/>
<name>A0A0G4EHT2_VITBC</name>
<accession>A0A0G4EHT2</accession>
<dbReference type="GO" id="GO:0019243">
    <property type="term" value="P:methylglyoxal catabolic process to D-lactate via S-lactoyl-glutathione"/>
    <property type="evidence" value="ECO:0007669"/>
    <property type="project" value="TreeGrafter"/>
</dbReference>
<feature type="domain" description="VOC" evidence="1">
    <location>
        <begin position="164"/>
        <end position="296"/>
    </location>
</feature>
<dbReference type="PANTHER" id="PTHR46036">
    <property type="entry name" value="LACTOYLGLUTATHIONE LYASE"/>
    <property type="match status" value="1"/>
</dbReference>
<sequence>MGTLPETQNLERYIQHAVVNVPKMDDALNFYTRGLGMRVIRTRTNPAKTNNVTFVGYGPETLDLKRVENGFRPGISSYNEYGAHFTLELIEKRVPPELKSDDEDAQPVVQAYEPGNGVQFLQIALPFLRVSQLAETGGNIRRAYGWIEVDAPGGLPLRIIIGERRDPFMFACFTVKDLSAAKSFYETRLGMRELPYQKARYNPDSPLEPKQPQESAYMGYSEDTFGLLLVQQDKKIAKKTPIEVGSVFDKLAILSRNVVEEGPSLNAGFTGPVPGIGTNVAAFKDAQGYGLVLVEYDDFEKELSDRGYLYLPPSFSTPADDLV</sequence>
<dbReference type="Pfam" id="PF00903">
    <property type="entry name" value="Glyoxalase"/>
    <property type="match status" value="1"/>
</dbReference>
<gene>
    <name evidence="2" type="ORF">Vbra_11894</name>
</gene>
<dbReference type="GO" id="GO:0005737">
    <property type="term" value="C:cytoplasm"/>
    <property type="evidence" value="ECO:0007669"/>
    <property type="project" value="TreeGrafter"/>
</dbReference>
<organism evidence="2 3">
    <name type="scientific">Vitrella brassicaformis (strain CCMP3155)</name>
    <dbReference type="NCBI Taxonomy" id="1169540"/>
    <lineage>
        <taxon>Eukaryota</taxon>
        <taxon>Sar</taxon>
        <taxon>Alveolata</taxon>
        <taxon>Colpodellida</taxon>
        <taxon>Vitrellaceae</taxon>
        <taxon>Vitrella</taxon>
    </lineage>
</organism>
<evidence type="ECO:0000259" key="1">
    <source>
        <dbReference type="PROSITE" id="PS51819"/>
    </source>
</evidence>
<dbReference type="OrthoDB" id="16820at2759"/>
<proteinExistence type="predicted"/>
<dbReference type="EMBL" id="CDMY01000227">
    <property type="protein sequence ID" value="CEL95464.1"/>
    <property type="molecule type" value="Genomic_DNA"/>
</dbReference>
<dbReference type="PhylomeDB" id="A0A0G4EHT2"/>
<reference evidence="2 3" key="1">
    <citation type="submission" date="2014-11" db="EMBL/GenBank/DDBJ databases">
        <authorList>
            <person name="Zhu J."/>
            <person name="Qi W."/>
            <person name="Song R."/>
        </authorList>
    </citation>
    <scope>NUCLEOTIDE SEQUENCE [LARGE SCALE GENOMIC DNA]</scope>
</reference>
<dbReference type="SUPFAM" id="SSF54593">
    <property type="entry name" value="Glyoxalase/Bleomycin resistance protein/Dihydroxybiphenyl dioxygenase"/>
    <property type="match status" value="2"/>
</dbReference>
<dbReference type="PANTHER" id="PTHR46036:SF5">
    <property type="entry name" value="LACTOYLGLUTATHIONE LYASE"/>
    <property type="match status" value="1"/>
</dbReference>
<dbReference type="Gene3D" id="3.10.180.10">
    <property type="entry name" value="2,3-Dihydroxybiphenyl 1,2-Dioxygenase, domain 1"/>
    <property type="match status" value="2"/>
</dbReference>